<keyword evidence="2" id="KW-1185">Reference proteome</keyword>
<organism evidence="1 2">
    <name type="scientific">Cadophora malorum</name>
    <dbReference type="NCBI Taxonomy" id="108018"/>
    <lineage>
        <taxon>Eukaryota</taxon>
        <taxon>Fungi</taxon>
        <taxon>Dikarya</taxon>
        <taxon>Ascomycota</taxon>
        <taxon>Pezizomycotina</taxon>
        <taxon>Leotiomycetes</taxon>
        <taxon>Helotiales</taxon>
        <taxon>Ploettnerulaceae</taxon>
        <taxon>Cadophora</taxon>
    </lineage>
</organism>
<gene>
    <name evidence="1" type="ORF">IFR04_004194</name>
</gene>
<proteinExistence type="predicted"/>
<dbReference type="AlphaFoldDB" id="A0A8H7WDC2"/>
<accession>A0A8H7WDC2</accession>
<dbReference type="OrthoDB" id="3518308at2759"/>
<dbReference type="Proteomes" id="UP000664132">
    <property type="component" value="Unassembled WGS sequence"/>
</dbReference>
<reference evidence="1" key="1">
    <citation type="submission" date="2021-02" db="EMBL/GenBank/DDBJ databases">
        <title>Genome sequence Cadophora malorum strain M34.</title>
        <authorList>
            <person name="Stefanovic E."/>
            <person name="Vu D."/>
            <person name="Scully C."/>
            <person name="Dijksterhuis J."/>
            <person name="Roader J."/>
            <person name="Houbraken J."/>
        </authorList>
    </citation>
    <scope>NUCLEOTIDE SEQUENCE</scope>
    <source>
        <strain evidence="1">M34</strain>
    </source>
</reference>
<name>A0A8H7WDC2_9HELO</name>
<dbReference type="EMBL" id="JAFJYH010000045">
    <property type="protein sequence ID" value="KAG4422716.1"/>
    <property type="molecule type" value="Genomic_DNA"/>
</dbReference>
<protein>
    <submittedName>
        <fullName evidence="1">Uncharacterized protein</fullName>
    </submittedName>
</protein>
<comment type="caution">
    <text evidence="1">The sequence shown here is derived from an EMBL/GenBank/DDBJ whole genome shotgun (WGS) entry which is preliminary data.</text>
</comment>
<sequence>MSEPNRADHDVPKKYSPFEVKELLIEFAMRNYPKDSMTTNLRDEDLDRAISFEPDGLEAVEVGAPVYVGTDVFTAIEDLRYEAGRNDFLLTIGVQAKRDQELQRQMTVLLNEESKQLGYPAEQLEYLTPHQQILNIASARIKAAMLAPETQDVFASRDHFDFTVLLTTLRGGYAGTTQTQRLYFNFPKKNDTLSSYADFLALLQDASQLSVIPPLKPGEPYRTSGFTSNPPPRYGDDNDSNVPANALGIMLPTPPDSFTTAPTPQPKRDAKGYTILDGPWIYTIKRGKNILKSNLREERNRKLDDKVSYDNMVQLLKDQKGSEIGNDQKSSPSSPGTLVVEIIHSMDRDAIKRYQGEEEATKEETTRFRADAMAQGLTDDDIGVPFGAYLKDSITKEKEDASRAHYAAQITSTFDRSLKREEEMLRVAFFSSESSTHTQPEFDAEMEKMKSRLNKRLDHLLKNIPKVNSGF</sequence>
<evidence type="ECO:0000313" key="2">
    <source>
        <dbReference type="Proteomes" id="UP000664132"/>
    </source>
</evidence>
<evidence type="ECO:0000313" key="1">
    <source>
        <dbReference type="EMBL" id="KAG4422716.1"/>
    </source>
</evidence>